<evidence type="ECO:0000256" key="3">
    <source>
        <dbReference type="ARBA" id="ARBA00022553"/>
    </source>
</evidence>
<keyword evidence="13" id="KW-1185">Reference proteome</keyword>
<evidence type="ECO:0000256" key="5">
    <source>
        <dbReference type="ARBA" id="ARBA00022741"/>
    </source>
</evidence>
<organism evidence="12 13">
    <name type="scientific">Corynebacterium mustelae</name>
    <dbReference type="NCBI Taxonomy" id="571915"/>
    <lineage>
        <taxon>Bacteria</taxon>
        <taxon>Bacillati</taxon>
        <taxon>Actinomycetota</taxon>
        <taxon>Actinomycetes</taxon>
        <taxon>Mycobacteriales</taxon>
        <taxon>Corynebacteriaceae</taxon>
        <taxon>Corynebacterium</taxon>
    </lineage>
</organism>
<feature type="domain" description="Signal transduction histidine kinase subgroup 3 dimerisation and phosphoacceptor" evidence="11">
    <location>
        <begin position="227"/>
        <end position="293"/>
    </location>
</feature>
<keyword evidence="8" id="KW-0902">Two-component regulatory system</keyword>
<dbReference type="GO" id="GO:0046983">
    <property type="term" value="F:protein dimerization activity"/>
    <property type="evidence" value="ECO:0007669"/>
    <property type="project" value="InterPro"/>
</dbReference>
<reference evidence="12 13" key="1">
    <citation type="journal article" date="2015" name="Genome Announc.">
        <title>Complete Genome Sequence of the Type Strain Corynebacterium mustelae DSM 45274, Isolated from Various Tissues of a Male Ferret with Lethal Sepsis.</title>
        <authorList>
            <person name="Ruckert C."/>
            <person name="Eimer J."/>
            <person name="Winkler A."/>
            <person name="Tauch A."/>
        </authorList>
    </citation>
    <scope>NUCLEOTIDE SEQUENCE [LARGE SCALE GENOMIC DNA]</scope>
    <source>
        <strain evidence="12 13">DSM 45274</strain>
    </source>
</reference>
<evidence type="ECO:0000256" key="1">
    <source>
        <dbReference type="ARBA" id="ARBA00000085"/>
    </source>
</evidence>
<dbReference type="GO" id="GO:0016020">
    <property type="term" value="C:membrane"/>
    <property type="evidence" value="ECO:0007669"/>
    <property type="project" value="InterPro"/>
</dbReference>
<feature type="transmembrane region" description="Helical" evidence="9">
    <location>
        <begin position="22"/>
        <end position="43"/>
    </location>
</feature>
<feature type="transmembrane region" description="Helical" evidence="9">
    <location>
        <begin position="97"/>
        <end position="121"/>
    </location>
</feature>
<dbReference type="GO" id="GO:0005524">
    <property type="term" value="F:ATP binding"/>
    <property type="evidence" value="ECO:0007669"/>
    <property type="project" value="UniProtKB-KW"/>
</dbReference>
<keyword evidence="5" id="KW-0547">Nucleotide-binding</keyword>
<keyword evidence="7" id="KW-0067">ATP-binding</keyword>
<dbReference type="OrthoDB" id="227596at2"/>
<dbReference type="Gene3D" id="1.20.5.1930">
    <property type="match status" value="1"/>
</dbReference>
<evidence type="ECO:0000313" key="13">
    <source>
        <dbReference type="Proteomes" id="UP000035199"/>
    </source>
</evidence>
<dbReference type="InterPro" id="IPR050482">
    <property type="entry name" value="Sensor_HK_TwoCompSys"/>
</dbReference>
<dbReference type="KEGG" id="cmv:CMUST_02015"/>
<evidence type="ECO:0000256" key="2">
    <source>
        <dbReference type="ARBA" id="ARBA00012438"/>
    </source>
</evidence>
<dbReference type="InterPro" id="IPR003594">
    <property type="entry name" value="HATPase_dom"/>
</dbReference>
<dbReference type="Pfam" id="PF07730">
    <property type="entry name" value="HisKA_3"/>
    <property type="match status" value="1"/>
</dbReference>
<gene>
    <name evidence="12" type="ORF">CMUST_02015</name>
</gene>
<dbReference type="CDD" id="cd16917">
    <property type="entry name" value="HATPase_UhpB-NarQ-NarX-like"/>
    <property type="match status" value="1"/>
</dbReference>
<keyword evidence="3" id="KW-0597">Phosphoprotein</keyword>
<comment type="catalytic activity">
    <reaction evidence="1">
        <text>ATP + protein L-histidine = ADP + protein N-phospho-L-histidine.</text>
        <dbReference type="EC" id="2.7.13.3"/>
    </reaction>
</comment>
<protein>
    <recommendedName>
        <fullName evidence="2">histidine kinase</fullName>
        <ecNumber evidence="2">2.7.13.3</ecNumber>
    </recommendedName>
</protein>
<evidence type="ECO:0000259" key="10">
    <source>
        <dbReference type="Pfam" id="PF02518"/>
    </source>
</evidence>
<keyword evidence="4" id="KW-0808">Transferase</keyword>
<evidence type="ECO:0000256" key="7">
    <source>
        <dbReference type="ARBA" id="ARBA00022840"/>
    </source>
</evidence>
<dbReference type="Gene3D" id="3.30.565.10">
    <property type="entry name" value="Histidine kinase-like ATPase, C-terminal domain"/>
    <property type="match status" value="1"/>
</dbReference>
<accession>A0A0G3GYY4</accession>
<dbReference type="AlphaFoldDB" id="A0A0G3GYY4"/>
<evidence type="ECO:0000256" key="4">
    <source>
        <dbReference type="ARBA" id="ARBA00022679"/>
    </source>
</evidence>
<evidence type="ECO:0000256" key="9">
    <source>
        <dbReference type="SAM" id="Phobius"/>
    </source>
</evidence>
<keyword evidence="9" id="KW-1133">Transmembrane helix</keyword>
<evidence type="ECO:0000256" key="6">
    <source>
        <dbReference type="ARBA" id="ARBA00022777"/>
    </source>
</evidence>
<feature type="transmembrane region" description="Helical" evidence="9">
    <location>
        <begin position="142"/>
        <end position="162"/>
    </location>
</feature>
<evidence type="ECO:0000313" key="12">
    <source>
        <dbReference type="EMBL" id="AKK04748.1"/>
    </source>
</evidence>
<dbReference type="EC" id="2.7.13.3" evidence="2"/>
<sequence>MAATYTETETKRTLPWWKDSNLVLQLVFQTFIAVFLLFFASANKVEDETGSESLLIFPSIADDSWIITTSLVFLYLGSALCYFGVIVERFRPEGGLFMVFIGGILLILTLRFVHPIGFILICHQAWFVAAHTHRRRALWTTLLYLSASLGVVFLLVIPTYSFSVHFEEVTSFSDWIFNPLNLGMTIMSFAMIYLAIALFWQYGKNTRRSMLKIQALQDRAEYAAVAERNRIAREMHDIVAHSLTVMIAQADGGRFAGQKDSAKALQALSTISEVGRDALGQMRSLLSVLRDDQNPDRSLGVDGGITGIDDLVREARRAGAEVDYTETGTPQNLAASINLSVYRIVQEALTNVLKHAGSVPVTVTLRWPEPQDSQELRIVVSNINGVGLVETESELPGRGLIGIAERAKLHGGTASWGQYGDNWRVEVTLPLTS</sequence>
<dbReference type="InterPro" id="IPR036890">
    <property type="entry name" value="HATPase_C_sf"/>
</dbReference>
<dbReference type="InterPro" id="IPR011712">
    <property type="entry name" value="Sig_transdc_His_kin_sub3_dim/P"/>
</dbReference>
<feature type="transmembrane region" description="Helical" evidence="9">
    <location>
        <begin position="182"/>
        <end position="202"/>
    </location>
</feature>
<reference evidence="13" key="2">
    <citation type="submission" date="2015-05" db="EMBL/GenBank/DDBJ databases">
        <title>Complete genome sequence of Corynebacterium mustelae DSM 45274, isolated from various tissues of a male ferret with lethal sepsis.</title>
        <authorList>
            <person name="Ruckert C."/>
            <person name="Albersmeier A."/>
            <person name="Winkler A."/>
            <person name="Tauch A."/>
        </authorList>
    </citation>
    <scope>NUCLEOTIDE SEQUENCE [LARGE SCALE GENOMIC DNA]</scope>
    <source>
        <strain evidence="13">DSM 45274</strain>
    </source>
</reference>
<dbReference type="SUPFAM" id="SSF55874">
    <property type="entry name" value="ATPase domain of HSP90 chaperone/DNA topoisomerase II/histidine kinase"/>
    <property type="match status" value="1"/>
</dbReference>
<feature type="domain" description="Histidine kinase/HSP90-like ATPase" evidence="10">
    <location>
        <begin position="340"/>
        <end position="432"/>
    </location>
</feature>
<dbReference type="Pfam" id="PF02518">
    <property type="entry name" value="HATPase_c"/>
    <property type="match status" value="1"/>
</dbReference>
<dbReference type="STRING" id="571915.CMUST_02015"/>
<dbReference type="PANTHER" id="PTHR24421">
    <property type="entry name" value="NITRATE/NITRITE SENSOR PROTEIN NARX-RELATED"/>
    <property type="match status" value="1"/>
</dbReference>
<evidence type="ECO:0000259" key="11">
    <source>
        <dbReference type="Pfam" id="PF07730"/>
    </source>
</evidence>
<dbReference type="GO" id="GO:0000155">
    <property type="term" value="F:phosphorelay sensor kinase activity"/>
    <property type="evidence" value="ECO:0007669"/>
    <property type="project" value="InterPro"/>
</dbReference>
<dbReference type="PATRIC" id="fig|571915.4.peg.428"/>
<feature type="transmembrane region" description="Helical" evidence="9">
    <location>
        <begin position="64"/>
        <end position="85"/>
    </location>
</feature>
<keyword evidence="6 12" id="KW-0418">Kinase</keyword>
<keyword evidence="9" id="KW-0472">Membrane</keyword>
<name>A0A0G3GYY4_9CORY</name>
<dbReference type="RefSeq" id="WP_052844473.1">
    <property type="nucleotide sequence ID" value="NZ_CP011542.1"/>
</dbReference>
<keyword evidence="9" id="KW-0812">Transmembrane</keyword>
<dbReference type="PANTHER" id="PTHR24421:SF10">
    <property type="entry name" value="NITRATE_NITRITE SENSOR PROTEIN NARQ"/>
    <property type="match status" value="1"/>
</dbReference>
<dbReference type="Proteomes" id="UP000035199">
    <property type="component" value="Chromosome"/>
</dbReference>
<evidence type="ECO:0000256" key="8">
    <source>
        <dbReference type="ARBA" id="ARBA00023012"/>
    </source>
</evidence>
<proteinExistence type="predicted"/>
<dbReference type="EMBL" id="CP011542">
    <property type="protein sequence ID" value="AKK04748.1"/>
    <property type="molecule type" value="Genomic_DNA"/>
</dbReference>